<evidence type="ECO:0000313" key="1">
    <source>
        <dbReference type="EMBL" id="MBB4911499.1"/>
    </source>
</evidence>
<comment type="caution">
    <text evidence="1">The sequence shown here is derived from an EMBL/GenBank/DDBJ whole genome shotgun (WGS) entry which is preliminary data.</text>
</comment>
<keyword evidence="2" id="KW-1185">Reference proteome</keyword>
<dbReference type="Proteomes" id="UP000520767">
    <property type="component" value="Unassembled WGS sequence"/>
</dbReference>
<protein>
    <submittedName>
        <fullName evidence="1">L-ascorbate metabolism protein UlaG (Beta-lactamase superfamily)</fullName>
    </submittedName>
</protein>
<proteinExistence type="predicted"/>
<reference evidence="1 2" key="1">
    <citation type="submission" date="2020-08" db="EMBL/GenBank/DDBJ databases">
        <title>Genomic Encyclopedia of Type Strains, Phase III (KMG-III): the genomes of soil and plant-associated and newly described type strains.</title>
        <authorList>
            <person name="Whitman W."/>
        </authorList>
    </citation>
    <scope>NUCLEOTIDE SEQUENCE [LARGE SCALE GENOMIC DNA]</scope>
    <source>
        <strain evidence="1 2">CECT 8960</strain>
    </source>
</reference>
<organism evidence="1 2">
    <name type="scientific">Actinophytocola algeriensis</name>
    <dbReference type="NCBI Taxonomy" id="1768010"/>
    <lineage>
        <taxon>Bacteria</taxon>
        <taxon>Bacillati</taxon>
        <taxon>Actinomycetota</taxon>
        <taxon>Actinomycetes</taxon>
        <taxon>Pseudonocardiales</taxon>
        <taxon>Pseudonocardiaceae</taxon>
    </lineage>
</organism>
<evidence type="ECO:0000313" key="2">
    <source>
        <dbReference type="Proteomes" id="UP000520767"/>
    </source>
</evidence>
<dbReference type="Gene3D" id="3.60.15.10">
    <property type="entry name" value="Ribonuclease Z/Hydroxyacylglutathione hydrolase-like"/>
    <property type="match status" value="1"/>
</dbReference>
<name>A0A7W7QDE0_9PSEU</name>
<gene>
    <name evidence="1" type="ORF">FHR82_007769</name>
</gene>
<dbReference type="EMBL" id="JACHJQ010000010">
    <property type="protein sequence ID" value="MBB4911499.1"/>
    <property type="molecule type" value="Genomic_DNA"/>
</dbReference>
<sequence length="44" mass="4790">MPLEETAGDSASFIGTATTLIRLGGFTLLTDPNFLHRGQWSYFG</sequence>
<dbReference type="InterPro" id="IPR036866">
    <property type="entry name" value="RibonucZ/Hydroxyglut_hydro"/>
</dbReference>
<dbReference type="AlphaFoldDB" id="A0A7W7QDE0"/>
<dbReference type="RefSeq" id="WP_260418172.1">
    <property type="nucleotide sequence ID" value="NZ_JACHJQ010000010.1"/>
</dbReference>
<accession>A0A7W7QDE0</accession>